<dbReference type="AlphaFoldDB" id="A0A4R3MP79"/>
<feature type="transmembrane region" description="Helical" evidence="1">
    <location>
        <begin position="29"/>
        <end position="50"/>
    </location>
</feature>
<proteinExistence type="predicted"/>
<organism evidence="2 3">
    <name type="scientific">Natranaerovirga pectinivora</name>
    <dbReference type="NCBI Taxonomy" id="682400"/>
    <lineage>
        <taxon>Bacteria</taxon>
        <taxon>Bacillati</taxon>
        <taxon>Bacillota</taxon>
        <taxon>Clostridia</taxon>
        <taxon>Lachnospirales</taxon>
        <taxon>Natranaerovirgaceae</taxon>
        <taxon>Natranaerovirga</taxon>
    </lineage>
</organism>
<evidence type="ECO:0000313" key="3">
    <source>
        <dbReference type="Proteomes" id="UP000294902"/>
    </source>
</evidence>
<reference evidence="2 3" key="1">
    <citation type="submission" date="2019-03" db="EMBL/GenBank/DDBJ databases">
        <title>Genomic Encyclopedia of Type Strains, Phase IV (KMG-IV): sequencing the most valuable type-strain genomes for metagenomic binning, comparative biology and taxonomic classification.</title>
        <authorList>
            <person name="Goeker M."/>
        </authorList>
    </citation>
    <scope>NUCLEOTIDE SEQUENCE [LARGE SCALE GENOMIC DNA]</scope>
    <source>
        <strain evidence="2 3">DSM 24629</strain>
    </source>
</reference>
<accession>A0A4R3MP79</accession>
<comment type="caution">
    <text evidence="2">The sequence shown here is derived from an EMBL/GenBank/DDBJ whole genome shotgun (WGS) entry which is preliminary data.</text>
</comment>
<dbReference type="EMBL" id="SMAL01000001">
    <property type="protein sequence ID" value="TCT17031.1"/>
    <property type="molecule type" value="Genomic_DNA"/>
</dbReference>
<sequence>MKSKLLKALVTMEVRVKEFVKREEGEFGIGWVIGVAIVLIISAFVLVPGLRGFAEDIMEKVEGWYSNTIEAKIFNAS</sequence>
<name>A0A4R3MP79_9FIRM</name>
<keyword evidence="3" id="KW-1185">Reference proteome</keyword>
<gene>
    <name evidence="2" type="ORF">EDC18_101327</name>
</gene>
<protein>
    <submittedName>
        <fullName evidence="2">Uncharacterized protein</fullName>
    </submittedName>
</protein>
<keyword evidence="1" id="KW-0472">Membrane</keyword>
<evidence type="ECO:0000313" key="2">
    <source>
        <dbReference type="EMBL" id="TCT17031.1"/>
    </source>
</evidence>
<evidence type="ECO:0000256" key="1">
    <source>
        <dbReference type="SAM" id="Phobius"/>
    </source>
</evidence>
<dbReference type="Proteomes" id="UP000294902">
    <property type="component" value="Unassembled WGS sequence"/>
</dbReference>
<keyword evidence="1" id="KW-1133">Transmembrane helix</keyword>
<dbReference type="RefSeq" id="WP_132249587.1">
    <property type="nucleotide sequence ID" value="NZ_SMAL01000001.1"/>
</dbReference>
<keyword evidence="1" id="KW-0812">Transmembrane</keyword>